<feature type="compositionally biased region" description="Gly residues" evidence="1">
    <location>
        <begin position="420"/>
        <end position="434"/>
    </location>
</feature>
<evidence type="ECO:0000256" key="1">
    <source>
        <dbReference type="SAM" id="MobiDB-lite"/>
    </source>
</evidence>
<accession>A0A2A9M3I9</accession>
<dbReference type="RefSeq" id="XP_029216518.1">
    <property type="nucleotide sequence ID" value="XM_029360542.1"/>
</dbReference>
<gene>
    <name evidence="2" type="ORF">BESB_018270</name>
</gene>
<organism evidence="2 3">
    <name type="scientific">Besnoitia besnoiti</name>
    <name type="common">Apicomplexan protozoan</name>
    <dbReference type="NCBI Taxonomy" id="94643"/>
    <lineage>
        <taxon>Eukaryota</taxon>
        <taxon>Sar</taxon>
        <taxon>Alveolata</taxon>
        <taxon>Apicomplexa</taxon>
        <taxon>Conoidasida</taxon>
        <taxon>Coccidia</taxon>
        <taxon>Eucoccidiorida</taxon>
        <taxon>Eimeriorina</taxon>
        <taxon>Sarcocystidae</taxon>
        <taxon>Besnoitia</taxon>
    </lineage>
</organism>
<evidence type="ECO:0000313" key="2">
    <source>
        <dbReference type="EMBL" id="PFH32509.1"/>
    </source>
</evidence>
<name>A0A2A9M3I9_BESBE</name>
<feature type="region of interest" description="Disordered" evidence="1">
    <location>
        <begin position="580"/>
        <end position="608"/>
    </location>
</feature>
<comment type="caution">
    <text evidence="2">The sequence shown here is derived from an EMBL/GenBank/DDBJ whole genome shotgun (WGS) entry which is preliminary data.</text>
</comment>
<feature type="region of interest" description="Disordered" evidence="1">
    <location>
        <begin position="1"/>
        <end position="84"/>
    </location>
</feature>
<sequence>MASWAYRAARSSVGDAAGRPTKPRGRRLSAEKAEPYGSSDSAGLMGHMYATTYTPSGRPQEPSFVTSPGPAAAAPGRQDGDGAADITVSPYGLPQTVAYAIGRLQSLLSQLNAQEFVDVQTMVRWPVRARLLAERMQHLSQVLQQMSVIRQPRKEQNVRRQLRECRDQIELLYWKAQRHSMLVARRRKLKDQVASALVYLQGMDSLGIETEQLLTAGGMAPLFTVSDLEAAAITEENVLSKIRCARHEAAAGFLDPRHNSVAGRYLLTTSQWQELSLVPPSLVEQSEGADGSLREDRKLSARLPELLAWLRKGANAFQRRHEEQRTAGHHFSEEAVRKIEDHWLRQRHRLEAAGLGPVFGTNCWEGPVSSAAVLKEGVEMALGPHLSSSLVGSALMTKNSAALQVALEVLLGLQKDTQAGSGGDGGAGTGGGLPAGRSAGHSTDGRPFGAETLPVSLPGITPTPTLDEGIKKVGLRLERGTWQPDGQKHKTKHTRRGDSIPSEQPNTVEVGHEAPLALPSLHAPMLSGSPGQPHLPQFSQRGIGPLLYPQSPVVPTGPLHDAARAWSALRHLGNLYSEGQPAWPSRPAQPVSQFRPFPHPSPQPVEAPSILTLPPHSHLPIAGFQTKPTRDGRLLDQLLGDGTPPDLLQ</sequence>
<reference evidence="2 3" key="1">
    <citation type="submission" date="2017-09" db="EMBL/GenBank/DDBJ databases">
        <title>Genome sequencing of Besnoitia besnoiti strain Bb-Ger1.</title>
        <authorList>
            <person name="Schares G."/>
            <person name="Venepally P."/>
            <person name="Lorenzi H.A."/>
        </authorList>
    </citation>
    <scope>NUCLEOTIDE SEQUENCE [LARGE SCALE GENOMIC DNA]</scope>
    <source>
        <strain evidence="2 3">Bb-Ger1</strain>
    </source>
</reference>
<dbReference type="KEGG" id="bbes:BESB_018270"/>
<dbReference type="EMBL" id="NWUJ01000011">
    <property type="protein sequence ID" value="PFH32509.1"/>
    <property type="molecule type" value="Genomic_DNA"/>
</dbReference>
<dbReference type="AlphaFoldDB" id="A0A2A9M3I9"/>
<feature type="region of interest" description="Disordered" evidence="1">
    <location>
        <begin position="521"/>
        <end position="543"/>
    </location>
</feature>
<feature type="region of interest" description="Disordered" evidence="1">
    <location>
        <begin position="418"/>
        <end position="506"/>
    </location>
</feature>
<dbReference type="VEuPathDB" id="ToxoDB:BESB_018270"/>
<evidence type="ECO:0000313" key="3">
    <source>
        <dbReference type="Proteomes" id="UP000224006"/>
    </source>
</evidence>
<feature type="compositionally biased region" description="Basic and acidic residues" evidence="1">
    <location>
        <begin position="468"/>
        <end position="479"/>
    </location>
</feature>
<proteinExistence type="predicted"/>
<protein>
    <submittedName>
        <fullName evidence="2">Uncharacterized protein</fullName>
    </submittedName>
</protein>
<dbReference type="Proteomes" id="UP000224006">
    <property type="component" value="Chromosome X"/>
</dbReference>
<dbReference type="GeneID" id="40306888"/>
<keyword evidence="3" id="KW-1185">Reference proteome</keyword>